<dbReference type="Proteomes" id="UP001596171">
    <property type="component" value="Unassembled WGS sequence"/>
</dbReference>
<sequence length="93" mass="10609">MTAWNWKDFKSTIQNITPHEMSLIDTLSELQVERQRQGISQSDFANQLGISLAELNAVETLDTMPDTGLLQKYAANLNYPFHLKQKPITTETK</sequence>
<evidence type="ECO:0000259" key="1">
    <source>
        <dbReference type="PROSITE" id="PS50943"/>
    </source>
</evidence>
<dbReference type="SUPFAM" id="SSF47413">
    <property type="entry name" value="lambda repressor-like DNA-binding domains"/>
    <property type="match status" value="1"/>
</dbReference>
<dbReference type="InterPro" id="IPR001387">
    <property type="entry name" value="Cro/C1-type_HTH"/>
</dbReference>
<dbReference type="SMART" id="SM00530">
    <property type="entry name" value="HTH_XRE"/>
    <property type="match status" value="1"/>
</dbReference>
<dbReference type="Pfam" id="PF01381">
    <property type="entry name" value="HTH_3"/>
    <property type="match status" value="1"/>
</dbReference>
<gene>
    <name evidence="2" type="ORF">ACFP1L_10060</name>
</gene>
<name>A0ABW1SKW2_9LACO</name>
<protein>
    <submittedName>
        <fullName evidence="2">Helix-turn-helix domain-containing protein</fullName>
    </submittedName>
</protein>
<evidence type="ECO:0000313" key="3">
    <source>
        <dbReference type="Proteomes" id="UP001596171"/>
    </source>
</evidence>
<evidence type="ECO:0000313" key="2">
    <source>
        <dbReference type="EMBL" id="MFC6202213.1"/>
    </source>
</evidence>
<dbReference type="EMBL" id="JBHSSE010000019">
    <property type="protein sequence ID" value="MFC6202213.1"/>
    <property type="molecule type" value="Genomic_DNA"/>
</dbReference>
<dbReference type="Gene3D" id="1.10.260.40">
    <property type="entry name" value="lambda repressor-like DNA-binding domains"/>
    <property type="match status" value="1"/>
</dbReference>
<proteinExistence type="predicted"/>
<comment type="caution">
    <text evidence="2">The sequence shown here is derived from an EMBL/GenBank/DDBJ whole genome shotgun (WGS) entry which is preliminary data.</text>
</comment>
<dbReference type="PROSITE" id="PS50943">
    <property type="entry name" value="HTH_CROC1"/>
    <property type="match status" value="1"/>
</dbReference>
<keyword evidence="3" id="KW-1185">Reference proteome</keyword>
<dbReference type="RefSeq" id="WP_137616482.1">
    <property type="nucleotide sequence ID" value="NZ_BJDI01000009.1"/>
</dbReference>
<dbReference type="InterPro" id="IPR010982">
    <property type="entry name" value="Lambda_DNA-bd_dom_sf"/>
</dbReference>
<feature type="domain" description="HTH cro/C1-type" evidence="1">
    <location>
        <begin position="30"/>
        <end position="84"/>
    </location>
</feature>
<accession>A0ABW1SKW2</accession>
<dbReference type="CDD" id="cd00093">
    <property type="entry name" value="HTH_XRE"/>
    <property type="match status" value="1"/>
</dbReference>
<organism evidence="2 3">
    <name type="scientific">Lactiplantibacillus nangangensis</name>
    <dbReference type="NCBI Taxonomy" id="2559917"/>
    <lineage>
        <taxon>Bacteria</taxon>
        <taxon>Bacillati</taxon>
        <taxon>Bacillota</taxon>
        <taxon>Bacilli</taxon>
        <taxon>Lactobacillales</taxon>
        <taxon>Lactobacillaceae</taxon>
        <taxon>Lactiplantibacillus</taxon>
    </lineage>
</organism>
<reference evidence="3" key="1">
    <citation type="journal article" date="2019" name="Int. J. Syst. Evol. Microbiol.">
        <title>The Global Catalogue of Microorganisms (GCM) 10K type strain sequencing project: providing services to taxonomists for standard genome sequencing and annotation.</title>
        <authorList>
            <consortium name="The Broad Institute Genomics Platform"/>
            <consortium name="The Broad Institute Genome Sequencing Center for Infectious Disease"/>
            <person name="Wu L."/>
            <person name="Ma J."/>
        </authorList>
    </citation>
    <scope>NUCLEOTIDE SEQUENCE [LARGE SCALE GENOMIC DNA]</scope>
    <source>
        <strain evidence="3">CCM 8930</strain>
    </source>
</reference>